<protein>
    <submittedName>
        <fullName evidence="2">Uncharacterized protein</fullName>
    </submittedName>
</protein>
<feature type="compositionally biased region" description="Basic and acidic residues" evidence="1">
    <location>
        <begin position="117"/>
        <end position="129"/>
    </location>
</feature>
<evidence type="ECO:0000313" key="3">
    <source>
        <dbReference type="Proteomes" id="UP001432027"/>
    </source>
</evidence>
<evidence type="ECO:0000313" key="2">
    <source>
        <dbReference type="EMBL" id="GMS97308.1"/>
    </source>
</evidence>
<feature type="region of interest" description="Disordered" evidence="1">
    <location>
        <begin position="1"/>
        <end position="100"/>
    </location>
</feature>
<feature type="region of interest" description="Disordered" evidence="1">
    <location>
        <begin position="117"/>
        <end position="138"/>
    </location>
</feature>
<dbReference type="AlphaFoldDB" id="A0AAV5TTF3"/>
<evidence type="ECO:0000256" key="1">
    <source>
        <dbReference type="SAM" id="MobiDB-lite"/>
    </source>
</evidence>
<sequence>MDYDNDKDTPMPKRKRRRTNKTLSTSGNTLWEMAGELRKKTEEEWSSEGEVTSEDEPTRKMKSVTSYETTTKKEDGEEEKGEEERMKVTPSRHSIEDLNENVEITEAINEIMDRVCEGNGDKREDERGEKRRKTSTGIKCSREISMERMKKSLRWKRKSI</sequence>
<comment type="caution">
    <text evidence="2">The sequence shown here is derived from an EMBL/GenBank/DDBJ whole genome shotgun (WGS) entry which is preliminary data.</text>
</comment>
<gene>
    <name evidence="2" type="ORF">PENTCL1PPCAC_19483</name>
</gene>
<keyword evidence="3" id="KW-1185">Reference proteome</keyword>
<organism evidence="2 3">
    <name type="scientific">Pristionchus entomophagus</name>
    <dbReference type="NCBI Taxonomy" id="358040"/>
    <lineage>
        <taxon>Eukaryota</taxon>
        <taxon>Metazoa</taxon>
        <taxon>Ecdysozoa</taxon>
        <taxon>Nematoda</taxon>
        <taxon>Chromadorea</taxon>
        <taxon>Rhabditida</taxon>
        <taxon>Rhabditina</taxon>
        <taxon>Diplogasteromorpha</taxon>
        <taxon>Diplogasteroidea</taxon>
        <taxon>Neodiplogasteridae</taxon>
        <taxon>Pristionchus</taxon>
    </lineage>
</organism>
<feature type="compositionally biased region" description="Basic and acidic residues" evidence="1">
    <location>
        <begin position="1"/>
        <end position="11"/>
    </location>
</feature>
<accession>A0AAV5TTF3</accession>
<dbReference type="Proteomes" id="UP001432027">
    <property type="component" value="Unassembled WGS sequence"/>
</dbReference>
<reference evidence="2" key="1">
    <citation type="submission" date="2023-10" db="EMBL/GenBank/DDBJ databases">
        <title>Genome assembly of Pristionchus species.</title>
        <authorList>
            <person name="Yoshida K."/>
            <person name="Sommer R.J."/>
        </authorList>
    </citation>
    <scope>NUCLEOTIDE SEQUENCE</scope>
    <source>
        <strain evidence="2">RS0144</strain>
    </source>
</reference>
<proteinExistence type="predicted"/>
<name>A0AAV5TTF3_9BILA</name>
<feature type="compositionally biased region" description="Acidic residues" evidence="1">
    <location>
        <begin position="44"/>
        <end position="55"/>
    </location>
</feature>
<dbReference type="EMBL" id="BTSX01000004">
    <property type="protein sequence ID" value="GMS97308.1"/>
    <property type="molecule type" value="Genomic_DNA"/>
</dbReference>